<comment type="caution">
    <text evidence="1">The sequence shown here is derived from an EMBL/GenBank/DDBJ whole genome shotgun (WGS) entry which is preliminary data.</text>
</comment>
<evidence type="ECO:0000313" key="2">
    <source>
        <dbReference type="Proteomes" id="UP001592582"/>
    </source>
</evidence>
<sequence>MLRIEAVEPGPDEEALYRELFAPLSRPMPASMPVSEPPSEGGPGHWTAPAGVLAAREDGALLAWVLYFAQEPGSARAVLQWVTVARERQRITTGYNTEHPGTAAEVDTLAALATEAARAAAAAGYTRLRWQPAEPDLAEGLARRLRARTEHEDGFTFYELPLRRP</sequence>
<reference evidence="1 2" key="1">
    <citation type="submission" date="2024-09" db="EMBL/GenBank/DDBJ databases">
        <authorList>
            <person name="Lee S.D."/>
        </authorList>
    </citation>
    <scope>NUCLEOTIDE SEQUENCE [LARGE SCALE GENOMIC DNA]</scope>
    <source>
        <strain evidence="1 2">N1-1</strain>
    </source>
</reference>
<evidence type="ECO:0008006" key="3">
    <source>
        <dbReference type="Google" id="ProtNLM"/>
    </source>
</evidence>
<keyword evidence="2" id="KW-1185">Reference proteome</keyword>
<evidence type="ECO:0000313" key="1">
    <source>
        <dbReference type="EMBL" id="MFC1408889.1"/>
    </source>
</evidence>
<dbReference type="Proteomes" id="UP001592582">
    <property type="component" value="Unassembled WGS sequence"/>
</dbReference>
<gene>
    <name evidence="1" type="ORF">ACEZDG_06305</name>
</gene>
<accession>A0ABV6V591</accession>
<dbReference type="RefSeq" id="WP_380503544.1">
    <property type="nucleotide sequence ID" value="NZ_JBHEZX010000002.1"/>
</dbReference>
<proteinExistence type="predicted"/>
<protein>
    <recommendedName>
        <fullName evidence="3">N-acetyltransferase domain-containing protein</fullName>
    </recommendedName>
</protein>
<organism evidence="1 2">
    <name type="scientific">Streptacidiphilus alkalitolerans</name>
    <dbReference type="NCBI Taxonomy" id="3342712"/>
    <lineage>
        <taxon>Bacteria</taxon>
        <taxon>Bacillati</taxon>
        <taxon>Actinomycetota</taxon>
        <taxon>Actinomycetes</taxon>
        <taxon>Kitasatosporales</taxon>
        <taxon>Streptomycetaceae</taxon>
        <taxon>Streptacidiphilus</taxon>
    </lineage>
</organism>
<name>A0ABV6V591_9ACTN</name>
<dbReference type="EMBL" id="JBHEZX010000002">
    <property type="protein sequence ID" value="MFC1408889.1"/>
    <property type="molecule type" value="Genomic_DNA"/>
</dbReference>